<accession>A0ACD3AF68</accession>
<evidence type="ECO:0000313" key="2">
    <source>
        <dbReference type="Proteomes" id="UP000308600"/>
    </source>
</evidence>
<reference evidence="1 2" key="1">
    <citation type="journal article" date="2019" name="Nat. Ecol. Evol.">
        <title>Megaphylogeny resolves global patterns of mushroom evolution.</title>
        <authorList>
            <person name="Varga T."/>
            <person name="Krizsan K."/>
            <person name="Foldi C."/>
            <person name="Dima B."/>
            <person name="Sanchez-Garcia M."/>
            <person name="Sanchez-Ramirez S."/>
            <person name="Szollosi G.J."/>
            <person name="Szarkandi J.G."/>
            <person name="Papp V."/>
            <person name="Albert L."/>
            <person name="Andreopoulos W."/>
            <person name="Angelini C."/>
            <person name="Antonin V."/>
            <person name="Barry K.W."/>
            <person name="Bougher N.L."/>
            <person name="Buchanan P."/>
            <person name="Buyck B."/>
            <person name="Bense V."/>
            <person name="Catcheside P."/>
            <person name="Chovatia M."/>
            <person name="Cooper J."/>
            <person name="Damon W."/>
            <person name="Desjardin D."/>
            <person name="Finy P."/>
            <person name="Geml J."/>
            <person name="Haridas S."/>
            <person name="Hughes K."/>
            <person name="Justo A."/>
            <person name="Karasinski D."/>
            <person name="Kautmanova I."/>
            <person name="Kiss B."/>
            <person name="Kocsube S."/>
            <person name="Kotiranta H."/>
            <person name="LaButti K.M."/>
            <person name="Lechner B.E."/>
            <person name="Liimatainen K."/>
            <person name="Lipzen A."/>
            <person name="Lukacs Z."/>
            <person name="Mihaltcheva S."/>
            <person name="Morgado L.N."/>
            <person name="Niskanen T."/>
            <person name="Noordeloos M.E."/>
            <person name="Ohm R.A."/>
            <person name="Ortiz-Santana B."/>
            <person name="Ovrebo C."/>
            <person name="Racz N."/>
            <person name="Riley R."/>
            <person name="Savchenko A."/>
            <person name="Shiryaev A."/>
            <person name="Soop K."/>
            <person name="Spirin V."/>
            <person name="Szebenyi C."/>
            <person name="Tomsovsky M."/>
            <person name="Tulloss R.E."/>
            <person name="Uehling J."/>
            <person name="Grigoriev I.V."/>
            <person name="Vagvolgyi C."/>
            <person name="Papp T."/>
            <person name="Martin F.M."/>
            <person name="Miettinen O."/>
            <person name="Hibbett D.S."/>
            <person name="Nagy L.G."/>
        </authorList>
    </citation>
    <scope>NUCLEOTIDE SEQUENCE [LARGE SCALE GENOMIC DNA]</scope>
    <source>
        <strain evidence="1 2">NL-1719</strain>
    </source>
</reference>
<dbReference type="EMBL" id="ML208476">
    <property type="protein sequence ID" value="TFK64397.1"/>
    <property type="molecule type" value="Genomic_DNA"/>
</dbReference>
<gene>
    <name evidence="1" type="ORF">BDN72DRAFT_901600</name>
</gene>
<evidence type="ECO:0000313" key="1">
    <source>
        <dbReference type="EMBL" id="TFK64397.1"/>
    </source>
</evidence>
<name>A0ACD3AF68_9AGAR</name>
<dbReference type="Proteomes" id="UP000308600">
    <property type="component" value="Unassembled WGS sequence"/>
</dbReference>
<sequence>MEDPSQAAPLDILEPVPSRGNGEPRLLPKIQHDIFHLAYHNVDNSRDRTTLLQVSKRTSQWLIPLIYRVVVVSHYYNTYPPLESMQKYGHHTHHLYMSLFMELPYHGSDLISLCPNVYNLSFWHSSTTTGRGIFNLPLRRLSVQNFNLFETDLLDLHDTLPVQSWCSNITHMALGTLHQSSCHLLTFFPRLIGFMIGSLSLKPVVAEVLRLCPRLQVLIWLLGDYRSYTDVFITNGDTGSEDDRVVVVNGYLVKDWIRGAQGETDIWAIAEREVEARRTSN</sequence>
<keyword evidence="2" id="KW-1185">Reference proteome</keyword>
<proteinExistence type="predicted"/>
<organism evidence="1 2">
    <name type="scientific">Pluteus cervinus</name>
    <dbReference type="NCBI Taxonomy" id="181527"/>
    <lineage>
        <taxon>Eukaryota</taxon>
        <taxon>Fungi</taxon>
        <taxon>Dikarya</taxon>
        <taxon>Basidiomycota</taxon>
        <taxon>Agaricomycotina</taxon>
        <taxon>Agaricomycetes</taxon>
        <taxon>Agaricomycetidae</taxon>
        <taxon>Agaricales</taxon>
        <taxon>Pluteineae</taxon>
        <taxon>Pluteaceae</taxon>
        <taxon>Pluteus</taxon>
    </lineage>
</organism>
<protein>
    <submittedName>
        <fullName evidence="1">Uncharacterized protein</fullName>
    </submittedName>
</protein>